<proteinExistence type="inferred from homology"/>
<evidence type="ECO:0000256" key="4">
    <source>
        <dbReference type="HAMAP-Rule" id="MF_02100"/>
    </source>
</evidence>
<dbReference type="SUPFAM" id="SSF53335">
    <property type="entry name" value="S-adenosyl-L-methionine-dependent methyltransferases"/>
    <property type="match status" value="1"/>
</dbReference>
<dbReference type="EMBL" id="QNRJ01000039">
    <property type="protein sequence ID" value="RBO98360.1"/>
    <property type="molecule type" value="Genomic_DNA"/>
</dbReference>
<dbReference type="RefSeq" id="WP_113971581.1">
    <property type="nucleotide sequence ID" value="NZ_QNRJ01000039.1"/>
</dbReference>
<dbReference type="GO" id="GO:0008757">
    <property type="term" value="F:S-adenosylmethionine-dependent methyltransferase activity"/>
    <property type="evidence" value="ECO:0007669"/>
    <property type="project" value="UniProtKB-UniRule"/>
</dbReference>
<feature type="binding site" evidence="4">
    <location>
        <position position="74"/>
    </location>
    <ligand>
        <name>S-adenosyl-L-methionine</name>
        <dbReference type="ChEBI" id="CHEBI:59789"/>
    </ligand>
</feature>
<reference evidence="5 6" key="1">
    <citation type="submission" date="2018-06" db="EMBL/GenBank/DDBJ databases">
        <title>Freshwater and sediment microbial communities from various areas in North America, analyzing microbe dynamics in response to fracking.</title>
        <authorList>
            <person name="Lamendella R."/>
        </authorList>
    </citation>
    <scope>NUCLEOTIDE SEQUENCE [LARGE SCALE GENOMIC DNA]</scope>
    <source>
        <strain evidence="5 6">97B</strain>
    </source>
</reference>
<evidence type="ECO:0000313" key="5">
    <source>
        <dbReference type="EMBL" id="RBO98360.1"/>
    </source>
</evidence>
<comment type="similarity">
    <text evidence="4">Belongs to the methyltransferase superfamily. YrrT family.</text>
</comment>
<keyword evidence="2 4" id="KW-0808">Transferase</keyword>
<name>A0A366E7I7_9BACI</name>
<dbReference type="Gene3D" id="3.40.50.150">
    <property type="entry name" value="Vaccinia Virus protein VP39"/>
    <property type="match status" value="1"/>
</dbReference>
<feature type="binding site" evidence="4">
    <location>
        <position position="97"/>
    </location>
    <ligand>
        <name>S-adenosyl-L-methionine</name>
        <dbReference type="ChEBI" id="CHEBI:59789"/>
    </ligand>
</feature>
<dbReference type="HAMAP" id="MF_02100">
    <property type="entry name" value="Methyltr_YrrT"/>
    <property type="match status" value="1"/>
</dbReference>
<evidence type="ECO:0000256" key="2">
    <source>
        <dbReference type="ARBA" id="ARBA00022679"/>
    </source>
</evidence>
<keyword evidence="1 4" id="KW-0489">Methyltransferase</keyword>
<keyword evidence="3 4" id="KW-0949">S-adenosyl-L-methionine</keyword>
<dbReference type="Pfam" id="PF13489">
    <property type="entry name" value="Methyltransf_23"/>
    <property type="match status" value="1"/>
</dbReference>
<sequence length="212" mass="24079">MGREFLDLFQDWADSYDDTVTGKDVEYQAVFEQYESILDEVVSRAKGRVVEFGPGTGNLTRKLLDAGLEVVPFEPSPEMRAIGMQKLGKEVTFTDGDFLDFSLEGGADSIVSSYAFHHLTDEEKGKAFRIYGKLLAHGGKIVFADTMFETDQHYQAAISQAIKKEYYNLAEDLKREYYTTLDVLRELLDQNGFSVSFKQVNTFVWIMEATKQ</sequence>
<dbReference type="AlphaFoldDB" id="A0A366E7I7"/>
<dbReference type="PANTHER" id="PTHR43861">
    <property type="entry name" value="TRANS-ACONITATE 2-METHYLTRANSFERASE-RELATED"/>
    <property type="match status" value="1"/>
</dbReference>
<evidence type="ECO:0000256" key="1">
    <source>
        <dbReference type="ARBA" id="ARBA00022603"/>
    </source>
</evidence>
<accession>A0A366E7I7</accession>
<evidence type="ECO:0000256" key="3">
    <source>
        <dbReference type="ARBA" id="ARBA00022691"/>
    </source>
</evidence>
<protein>
    <recommendedName>
        <fullName evidence="4">Uncharacterized methyltransferase DET59_1395</fullName>
        <ecNumber evidence="4">2.1.1.-</ecNumber>
    </recommendedName>
</protein>
<feature type="binding site" evidence="4">
    <location>
        <position position="53"/>
    </location>
    <ligand>
        <name>S-adenosyl-L-methionine</name>
        <dbReference type="ChEBI" id="CHEBI:59789"/>
    </ligand>
</feature>
<comment type="caution">
    <text evidence="5">The sequence shown here is derived from an EMBL/GenBank/DDBJ whole genome shotgun (WGS) entry which is preliminary data.</text>
</comment>
<evidence type="ECO:0000313" key="6">
    <source>
        <dbReference type="Proteomes" id="UP000252118"/>
    </source>
</evidence>
<dbReference type="Proteomes" id="UP000252118">
    <property type="component" value="Unassembled WGS sequence"/>
</dbReference>
<organism evidence="5 6">
    <name type="scientific">Rossellomorea aquimaris</name>
    <dbReference type="NCBI Taxonomy" id="189382"/>
    <lineage>
        <taxon>Bacteria</taxon>
        <taxon>Bacillati</taxon>
        <taxon>Bacillota</taxon>
        <taxon>Bacilli</taxon>
        <taxon>Bacillales</taxon>
        <taxon>Bacillaceae</taxon>
        <taxon>Rossellomorea</taxon>
    </lineage>
</organism>
<dbReference type="OrthoDB" id="465705at2"/>
<gene>
    <name evidence="5" type="ORF">DET59_1395</name>
</gene>
<dbReference type="InterPro" id="IPR029063">
    <property type="entry name" value="SAM-dependent_MTases_sf"/>
</dbReference>
<dbReference type="InterPro" id="IPR023553">
    <property type="entry name" value="Uncharacterised_MeTfrase_YrrT"/>
</dbReference>
<dbReference type="EC" id="2.1.1.-" evidence="4"/>
<dbReference type="CDD" id="cd02440">
    <property type="entry name" value="AdoMet_MTases"/>
    <property type="match status" value="1"/>
</dbReference>
<dbReference type="GO" id="GO:0032259">
    <property type="term" value="P:methylation"/>
    <property type="evidence" value="ECO:0007669"/>
    <property type="project" value="UniProtKB-KW"/>
</dbReference>
<comment type="function">
    <text evidence="4">Could be a S-adenosyl-L-methionine-dependent methyltransferase.</text>
</comment>